<keyword evidence="3" id="KW-1185">Reference proteome</keyword>
<feature type="region of interest" description="Disordered" evidence="1">
    <location>
        <begin position="127"/>
        <end position="156"/>
    </location>
</feature>
<reference evidence="2 3" key="1">
    <citation type="submission" date="2024-04" db="EMBL/GenBank/DDBJ databases">
        <title>Phyllosticta paracitricarpa is synonymous to the EU quarantine fungus P. citricarpa based on phylogenomic analyses.</title>
        <authorList>
            <consortium name="Lawrence Berkeley National Laboratory"/>
            <person name="Van ingen-buijs V.A."/>
            <person name="Van westerhoven A.C."/>
            <person name="Haridas S."/>
            <person name="Skiadas P."/>
            <person name="Martin F."/>
            <person name="Groenewald J.Z."/>
            <person name="Crous P.W."/>
            <person name="Seidl M.F."/>
        </authorList>
    </citation>
    <scope>NUCLEOTIDE SEQUENCE [LARGE SCALE GENOMIC DNA]</scope>
    <source>
        <strain evidence="2 3">CBS 141358</strain>
    </source>
</reference>
<protein>
    <submittedName>
        <fullName evidence="2">Uncharacterized protein</fullName>
    </submittedName>
</protein>
<dbReference type="Proteomes" id="UP001367316">
    <property type="component" value="Unassembled WGS sequence"/>
</dbReference>
<feature type="region of interest" description="Disordered" evidence="1">
    <location>
        <begin position="1"/>
        <end position="35"/>
    </location>
</feature>
<gene>
    <name evidence="2" type="ORF">JOL62DRAFT_202586</name>
</gene>
<proteinExistence type="predicted"/>
<evidence type="ECO:0000313" key="2">
    <source>
        <dbReference type="EMBL" id="KAK7608684.1"/>
    </source>
</evidence>
<name>A0ABR1N1H6_9PEZI</name>
<evidence type="ECO:0000256" key="1">
    <source>
        <dbReference type="SAM" id="MobiDB-lite"/>
    </source>
</evidence>
<evidence type="ECO:0000313" key="3">
    <source>
        <dbReference type="Proteomes" id="UP001367316"/>
    </source>
</evidence>
<organism evidence="2 3">
    <name type="scientific">Phyllosticta paracitricarpa</name>
    <dbReference type="NCBI Taxonomy" id="2016321"/>
    <lineage>
        <taxon>Eukaryota</taxon>
        <taxon>Fungi</taxon>
        <taxon>Dikarya</taxon>
        <taxon>Ascomycota</taxon>
        <taxon>Pezizomycotina</taxon>
        <taxon>Dothideomycetes</taxon>
        <taxon>Dothideomycetes incertae sedis</taxon>
        <taxon>Botryosphaeriales</taxon>
        <taxon>Phyllostictaceae</taxon>
        <taxon>Phyllosticta</taxon>
    </lineage>
</organism>
<feature type="compositionally biased region" description="Basic residues" evidence="1">
    <location>
        <begin position="133"/>
        <end position="148"/>
    </location>
</feature>
<accession>A0ABR1N1H6</accession>
<sequence length="201" mass="22645">MDGPSGWLPAQNRIIPSSKLTGGFPAASQRQTGPCQVDDDAKIDCRCRVVAQVKKRRRAARLLLQMDKEKRQAQGSSSRDSLCSAIDTSDVAPALRQTYHRLLNLAAYAMMLCAALSFVSQILDTATATTPPQRRRRRQRQRQRHQQQHTHSLTHSLTHLLARKKKNPVLPRARVMGSSLLALFNLPRSRDAPRRGMNLHR</sequence>
<comment type="caution">
    <text evidence="2">The sequence shown here is derived from an EMBL/GenBank/DDBJ whole genome shotgun (WGS) entry which is preliminary data.</text>
</comment>
<dbReference type="EMBL" id="JBBPBF010000027">
    <property type="protein sequence ID" value="KAK7608684.1"/>
    <property type="molecule type" value="Genomic_DNA"/>
</dbReference>